<dbReference type="HOGENOM" id="CLU_2915749_0_0_0"/>
<accession>A0A068NY52</accession>
<dbReference type="STRING" id="661478.OP10G_3281"/>
<dbReference type="AlphaFoldDB" id="A0A068NY52"/>
<organism evidence="1 2">
    <name type="scientific">Fimbriimonas ginsengisoli Gsoil 348</name>
    <dbReference type="NCBI Taxonomy" id="661478"/>
    <lineage>
        <taxon>Bacteria</taxon>
        <taxon>Bacillati</taxon>
        <taxon>Armatimonadota</taxon>
        <taxon>Fimbriimonadia</taxon>
        <taxon>Fimbriimonadales</taxon>
        <taxon>Fimbriimonadaceae</taxon>
        <taxon>Fimbriimonas</taxon>
    </lineage>
</organism>
<gene>
    <name evidence="1" type="ORF">OP10G_3281</name>
</gene>
<name>A0A068NY52_FIMGI</name>
<dbReference type="EMBL" id="CP007139">
    <property type="protein sequence ID" value="AIE86649.1"/>
    <property type="molecule type" value="Genomic_DNA"/>
</dbReference>
<dbReference type="Proteomes" id="UP000027982">
    <property type="component" value="Chromosome"/>
</dbReference>
<protein>
    <submittedName>
        <fullName evidence="1">Uncharacterized protein</fullName>
    </submittedName>
</protein>
<reference evidence="1 2" key="1">
    <citation type="journal article" date="2014" name="PLoS ONE">
        <title>The first complete genome sequence of the class fimbriimonadia in the phylum armatimonadetes.</title>
        <authorList>
            <person name="Hu Z.Y."/>
            <person name="Wang Y.Z."/>
            <person name="Im W.T."/>
            <person name="Wang S.Y."/>
            <person name="Zhao G.P."/>
            <person name="Zheng H.J."/>
            <person name="Quan Z.X."/>
        </authorList>
    </citation>
    <scope>NUCLEOTIDE SEQUENCE [LARGE SCALE GENOMIC DNA]</scope>
    <source>
        <strain evidence="1">Gsoil 348</strain>
    </source>
</reference>
<sequence length="61" mass="6598">MGFRIVGYEGENRDALGKTGGNDDLGMAAGAQKNDGSHLSDCTFRNLRVRRGDCRNLLKAV</sequence>
<evidence type="ECO:0000313" key="1">
    <source>
        <dbReference type="EMBL" id="AIE86649.1"/>
    </source>
</evidence>
<evidence type="ECO:0000313" key="2">
    <source>
        <dbReference type="Proteomes" id="UP000027982"/>
    </source>
</evidence>
<proteinExistence type="predicted"/>
<keyword evidence="2" id="KW-1185">Reference proteome</keyword>
<dbReference type="KEGG" id="fgi:OP10G_3281"/>